<sequence>MSRNDLALIIATASLGFLVVMLLRSPQRERHRSNATDSMEEAKARQVRNAGPGSMANPPREWSMVDEESDESFPASDVPGNY</sequence>
<protein>
    <submittedName>
        <fullName evidence="3">Uncharacterized protein</fullName>
    </submittedName>
</protein>
<dbReference type="RefSeq" id="WP_222101793.1">
    <property type="nucleotide sequence ID" value="NZ_CYPR01000213.1"/>
</dbReference>
<feature type="compositionally biased region" description="Basic and acidic residues" evidence="1">
    <location>
        <begin position="26"/>
        <end position="44"/>
    </location>
</feature>
<keyword evidence="2" id="KW-0812">Transmembrane</keyword>
<dbReference type="EMBL" id="CYPR01000213">
    <property type="protein sequence ID" value="CUH40506.1"/>
    <property type="molecule type" value="Genomic_DNA"/>
</dbReference>
<accession>A0A0M7BGM8</accession>
<keyword evidence="2" id="KW-1133">Transmembrane helix</keyword>
<keyword evidence="2" id="KW-0472">Membrane</keyword>
<gene>
    <name evidence="3" type="ORF">JSE7799_03240</name>
</gene>
<evidence type="ECO:0000256" key="1">
    <source>
        <dbReference type="SAM" id="MobiDB-lite"/>
    </source>
</evidence>
<evidence type="ECO:0000313" key="4">
    <source>
        <dbReference type="Proteomes" id="UP000049455"/>
    </source>
</evidence>
<dbReference type="AlphaFoldDB" id="A0A0M7BGM8"/>
<feature type="region of interest" description="Disordered" evidence="1">
    <location>
        <begin position="26"/>
        <end position="82"/>
    </location>
</feature>
<evidence type="ECO:0000313" key="3">
    <source>
        <dbReference type="EMBL" id="CUH40506.1"/>
    </source>
</evidence>
<evidence type="ECO:0000256" key="2">
    <source>
        <dbReference type="SAM" id="Phobius"/>
    </source>
</evidence>
<feature type="transmembrane region" description="Helical" evidence="2">
    <location>
        <begin position="6"/>
        <end position="23"/>
    </location>
</feature>
<dbReference type="Proteomes" id="UP000049455">
    <property type="component" value="Unassembled WGS sequence"/>
</dbReference>
<keyword evidence="4" id="KW-1185">Reference proteome</keyword>
<organism evidence="3 4">
    <name type="scientific">Jannaschia seosinensis</name>
    <dbReference type="NCBI Taxonomy" id="313367"/>
    <lineage>
        <taxon>Bacteria</taxon>
        <taxon>Pseudomonadati</taxon>
        <taxon>Pseudomonadota</taxon>
        <taxon>Alphaproteobacteria</taxon>
        <taxon>Rhodobacterales</taxon>
        <taxon>Roseobacteraceae</taxon>
        <taxon>Jannaschia</taxon>
    </lineage>
</organism>
<name>A0A0M7BGM8_9RHOB</name>
<proteinExistence type="predicted"/>
<reference evidence="3 4" key="1">
    <citation type="submission" date="2015-09" db="EMBL/GenBank/DDBJ databases">
        <authorList>
            <person name="Jackson K.R."/>
            <person name="Lunt B.L."/>
            <person name="Fisher J.N.B."/>
            <person name="Gardner A.V."/>
            <person name="Bailey M.E."/>
            <person name="Deus L.M."/>
            <person name="Earl A.S."/>
            <person name="Gibby P.D."/>
            <person name="Hartmann K.A."/>
            <person name="Liu J.E."/>
            <person name="Manci A.M."/>
            <person name="Nielsen D.A."/>
            <person name="Solomon M.B."/>
            <person name="Breakwell D.P."/>
            <person name="Burnett S.H."/>
            <person name="Grose J.H."/>
        </authorList>
    </citation>
    <scope>NUCLEOTIDE SEQUENCE [LARGE SCALE GENOMIC DNA]</scope>
    <source>
        <strain evidence="3 4">CECT 7799</strain>
    </source>
</reference>